<dbReference type="SUPFAM" id="SSF82689">
    <property type="entry name" value="Mechanosensitive channel protein MscS (YggB), C-terminal domain"/>
    <property type="match status" value="1"/>
</dbReference>
<evidence type="ECO:0000256" key="1">
    <source>
        <dbReference type="ARBA" id="ARBA00004651"/>
    </source>
</evidence>
<evidence type="ECO:0000313" key="11">
    <source>
        <dbReference type="EMBL" id="MEH7827742.1"/>
    </source>
</evidence>
<feature type="domain" description="Mechanosensitive ion channel MscS C-terminal" evidence="10">
    <location>
        <begin position="339"/>
        <end position="422"/>
    </location>
</feature>
<evidence type="ECO:0000259" key="9">
    <source>
        <dbReference type="Pfam" id="PF00924"/>
    </source>
</evidence>
<feature type="transmembrane region" description="Helical" evidence="8">
    <location>
        <begin position="175"/>
        <end position="196"/>
    </location>
</feature>
<dbReference type="PANTHER" id="PTHR30347:SF1">
    <property type="entry name" value="MECHANOSENSITIVE CHANNEL MSCK"/>
    <property type="match status" value="1"/>
</dbReference>
<proteinExistence type="inferred from homology"/>
<keyword evidence="5 8" id="KW-1133">Transmembrane helix</keyword>
<evidence type="ECO:0000256" key="5">
    <source>
        <dbReference type="ARBA" id="ARBA00022989"/>
    </source>
</evidence>
<feature type="region of interest" description="Disordered" evidence="7">
    <location>
        <begin position="426"/>
        <end position="449"/>
    </location>
</feature>
<dbReference type="InterPro" id="IPR006685">
    <property type="entry name" value="MscS_channel_2nd"/>
</dbReference>
<name>A0ABU8BSU6_9RHOB</name>
<dbReference type="EMBL" id="JBALHR010000003">
    <property type="protein sequence ID" value="MEH7827742.1"/>
    <property type="molecule type" value="Genomic_DNA"/>
</dbReference>
<protein>
    <submittedName>
        <fullName evidence="11">Mechanosensitive ion channel domain-containing protein</fullName>
    </submittedName>
</protein>
<gene>
    <name evidence="11" type="ORF">V6590_06255</name>
</gene>
<evidence type="ECO:0000256" key="3">
    <source>
        <dbReference type="ARBA" id="ARBA00022475"/>
    </source>
</evidence>
<evidence type="ECO:0000256" key="7">
    <source>
        <dbReference type="SAM" id="MobiDB-lite"/>
    </source>
</evidence>
<dbReference type="InterPro" id="IPR011014">
    <property type="entry name" value="MscS_channel_TM-2"/>
</dbReference>
<feature type="transmembrane region" description="Helical" evidence="8">
    <location>
        <begin position="217"/>
        <end position="240"/>
    </location>
</feature>
<dbReference type="Pfam" id="PF00924">
    <property type="entry name" value="MS_channel_2nd"/>
    <property type="match status" value="1"/>
</dbReference>
<dbReference type="InterPro" id="IPR023408">
    <property type="entry name" value="MscS_beta-dom_sf"/>
</dbReference>
<dbReference type="RefSeq" id="WP_335421032.1">
    <property type="nucleotide sequence ID" value="NZ_JBALHR010000003.1"/>
</dbReference>
<keyword evidence="4 8" id="KW-0812">Transmembrane</keyword>
<organism evidence="11 12">
    <name type="scientific">Gemmobacter denitrificans</name>
    <dbReference type="NCBI Taxonomy" id="3123040"/>
    <lineage>
        <taxon>Bacteria</taxon>
        <taxon>Pseudomonadati</taxon>
        <taxon>Pseudomonadota</taxon>
        <taxon>Alphaproteobacteria</taxon>
        <taxon>Rhodobacterales</taxon>
        <taxon>Paracoccaceae</taxon>
        <taxon>Gemmobacter</taxon>
    </lineage>
</organism>
<comment type="subcellular location">
    <subcellularLocation>
        <location evidence="1">Cell membrane</location>
        <topology evidence="1">Multi-pass membrane protein</topology>
    </subcellularLocation>
</comment>
<evidence type="ECO:0000313" key="12">
    <source>
        <dbReference type="Proteomes" id="UP001431963"/>
    </source>
</evidence>
<dbReference type="Proteomes" id="UP001431963">
    <property type="component" value="Unassembled WGS sequence"/>
</dbReference>
<dbReference type="SUPFAM" id="SSF82861">
    <property type="entry name" value="Mechanosensitive channel protein MscS (YggB), transmembrane region"/>
    <property type="match status" value="1"/>
</dbReference>
<evidence type="ECO:0000256" key="2">
    <source>
        <dbReference type="ARBA" id="ARBA00008017"/>
    </source>
</evidence>
<dbReference type="Gene3D" id="3.30.70.100">
    <property type="match status" value="1"/>
</dbReference>
<evidence type="ECO:0000259" key="10">
    <source>
        <dbReference type="Pfam" id="PF21082"/>
    </source>
</evidence>
<dbReference type="Pfam" id="PF21082">
    <property type="entry name" value="MS_channel_3rd"/>
    <property type="match status" value="1"/>
</dbReference>
<dbReference type="InterPro" id="IPR052702">
    <property type="entry name" value="MscS-like_channel"/>
</dbReference>
<keyword evidence="6 8" id="KW-0472">Membrane</keyword>
<feature type="transmembrane region" description="Helical" evidence="8">
    <location>
        <begin position="138"/>
        <end position="155"/>
    </location>
</feature>
<keyword evidence="3" id="KW-1003">Cell membrane</keyword>
<feature type="domain" description="Mechanosensitive ion channel MscS" evidence="9">
    <location>
        <begin position="263"/>
        <end position="329"/>
    </location>
</feature>
<dbReference type="PANTHER" id="PTHR30347">
    <property type="entry name" value="POTASSIUM CHANNEL RELATED"/>
    <property type="match status" value="1"/>
</dbReference>
<evidence type="ECO:0000256" key="6">
    <source>
        <dbReference type="ARBA" id="ARBA00023136"/>
    </source>
</evidence>
<feature type="transmembrane region" description="Helical" evidence="8">
    <location>
        <begin position="30"/>
        <end position="48"/>
    </location>
</feature>
<dbReference type="SUPFAM" id="SSF50182">
    <property type="entry name" value="Sm-like ribonucleoproteins"/>
    <property type="match status" value="1"/>
</dbReference>
<dbReference type="Gene3D" id="1.10.287.1260">
    <property type="match status" value="1"/>
</dbReference>
<evidence type="ECO:0000256" key="4">
    <source>
        <dbReference type="ARBA" id="ARBA00022692"/>
    </source>
</evidence>
<dbReference type="InterPro" id="IPR011066">
    <property type="entry name" value="MscS_channel_C_sf"/>
</dbReference>
<accession>A0ABU8BSU6</accession>
<evidence type="ECO:0000256" key="8">
    <source>
        <dbReference type="SAM" id="Phobius"/>
    </source>
</evidence>
<feature type="transmembrane region" description="Helical" evidence="8">
    <location>
        <begin position="76"/>
        <end position="96"/>
    </location>
</feature>
<comment type="caution">
    <text evidence="11">The sequence shown here is derived from an EMBL/GenBank/DDBJ whole genome shotgun (WGS) entry which is preliminary data.</text>
</comment>
<feature type="transmembrane region" description="Helical" evidence="8">
    <location>
        <begin position="246"/>
        <end position="275"/>
    </location>
</feature>
<keyword evidence="12" id="KW-1185">Reference proteome</keyword>
<sequence>MEGQPEIVQQLWSWVEPGWQVAQDWLTSPAAWSQFALLVAAFVLARIVSQRLTPIAERLLTPPEGRSGMIVTARLFVRRFLPLMLPLLAWVFTAMGEEITRSIFGSGAVIAFGKRVFLFLAARLFVRAVLTDPFLRVLGRYVLIPVSFVYAVGLLDDLTLRLEETIIALGNIKFSLMALIRGLIAGSLLFWLGAWSNRQSADYIKAQQELRPATRELAIKAAEVMIFGAAFLLLMSIMGIDLTAVAVLGGALGVGIGLGLQQIAANFVSGIILLLEGQTTVGDYVELDGGEKGTIVKMTARACVLETFDGKWIVVPNEHFITTRVVNYSDQGSANRYEAEFSVSYDTDINKVPEIIETAVAALPFVLKTPDGPDCELRGFGDSAVNFAVEYWVNGIDDGKNRFGSPVLFAIWNALKEHGIEMPYPQRVVHHRHETPPEPPKPRRRRAEA</sequence>
<reference evidence="11" key="1">
    <citation type="submission" date="2024-02" db="EMBL/GenBank/DDBJ databases">
        <title>Genome sequences of strain Gemmobacter sp. JM10B15.</title>
        <authorList>
            <person name="Zhang M."/>
        </authorList>
    </citation>
    <scope>NUCLEOTIDE SEQUENCE</scope>
    <source>
        <strain evidence="11">JM10B15</strain>
    </source>
</reference>
<dbReference type="Gene3D" id="2.30.30.60">
    <property type="match status" value="1"/>
</dbReference>
<comment type="similarity">
    <text evidence="2">Belongs to the MscS (TC 1.A.23) family.</text>
</comment>
<dbReference type="InterPro" id="IPR049278">
    <property type="entry name" value="MS_channel_C"/>
</dbReference>
<dbReference type="InterPro" id="IPR010920">
    <property type="entry name" value="LSM_dom_sf"/>
</dbReference>
<feature type="transmembrane region" description="Helical" evidence="8">
    <location>
        <begin position="102"/>
        <end position="126"/>
    </location>
</feature>